<name>A0AAN9QR21_CANGL</name>
<keyword evidence="3" id="KW-1185">Reference proteome</keyword>
<organism evidence="2 3">
    <name type="scientific">Canavalia gladiata</name>
    <name type="common">Sword bean</name>
    <name type="synonym">Dolichos gladiatus</name>
    <dbReference type="NCBI Taxonomy" id="3824"/>
    <lineage>
        <taxon>Eukaryota</taxon>
        <taxon>Viridiplantae</taxon>
        <taxon>Streptophyta</taxon>
        <taxon>Embryophyta</taxon>
        <taxon>Tracheophyta</taxon>
        <taxon>Spermatophyta</taxon>
        <taxon>Magnoliopsida</taxon>
        <taxon>eudicotyledons</taxon>
        <taxon>Gunneridae</taxon>
        <taxon>Pentapetalae</taxon>
        <taxon>rosids</taxon>
        <taxon>fabids</taxon>
        <taxon>Fabales</taxon>
        <taxon>Fabaceae</taxon>
        <taxon>Papilionoideae</taxon>
        <taxon>50 kb inversion clade</taxon>
        <taxon>NPAAA clade</taxon>
        <taxon>indigoferoid/millettioid clade</taxon>
        <taxon>Phaseoleae</taxon>
        <taxon>Canavalia</taxon>
    </lineage>
</organism>
<evidence type="ECO:0000313" key="2">
    <source>
        <dbReference type="EMBL" id="KAK7344884.1"/>
    </source>
</evidence>
<feature type="compositionally biased region" description="Basic and acidic residues" evidence="1">
    <location>
        <begin position="92"/>
        <end position="110"/>
    </location>
</feature>
<reference evidence="2 3" key="1">
    <citation type="submission" date="2024-01" db="EMBL/GenBank/DDBJ databases">
        <title>The genomes of 5 underutilized Papilionoideae crops provide insights into root nodulation and disease resistanc.</title>
        <authorList>
            <person name="Jiang F."/>
        </authorList>
    </citation>
    <scope>NUCLEOTIDE SEQUENCE [LARGE SCALE GENOMIC DNA]</scope>
    <source>
        <strain evidence="2">LVBAO_FW01</strain>
        <tissue evidence="2">Leaves</tissue>
    </source>
</reference>
<dbReference type="AlphaFoldDB" id="A0AAN9QR21"/>
<gene>
    <name evidence="2" type="ORF">VNO77_15089</name>
</gene>
<accession>A0AAN9QR21</accession>
<dbReference type="EMBL" id="JAYMYQ010000003">
    <property type="protein sequence ID" value="KAK7344884.1"/>
    <property type="molecule type" value="Genomic_DNA"/>
</dbReference>
<evidence type="ECO:0000313" key="3">
    <source>
        <dbReference type="Proteomes" id="UP001367508"/>
    </source>
</evidence>
<dbReference type="Proteomes" id="UP001367508">
    <property type="component" value="Unassembled WGS sequence"/>
</dbReference>
<protein>
    <submittedName>
        <fullName evidence="2">Uncharacterized protein</fullName>
    </submittedName>
</protein>
<feature type="region of interest" description="Disordered" evidence="1">
    <location>
        <begin position="92"/>
        <end position="146"/>
    </location>
</feature>
<comment type="caution">
    <text evidence="2">The sequence shown here is derived from an EMBL/GenBank/DDBJ whole genome shotgun (WGS) entry which is preliminary data.</text>
</comment>
<sequence length="146" mass="16036">MRDRAPCTQGSSVLETMKNRAPLVGVPASRVVVLALVLVPFDNPSNGFDRHLFLLIRRAPWPYGIHLIDLVDERASCEKKLKSWQTACTPHAIREGHPAECESQREDGSSGERPGPPTSTSLVRALGEPSELFPLTPAIKSPEYPN</sequence>
<evidence type="ECO:0000256" key="1">
    <source>
        <dbReference type="SAM" id="MobiDB-lite"/>
    </source>
</evidence>
<proteinExistence type="predicted"/>